<dbReference type="KEGG" id="rmai:MACH21_24840"/>
<evidence type="ECO:0000313" key="4">
    <source>
        <dbReference type="Proteomes" id="UP001337723"/>
    </source>
</evidence>
<accession>A0AA48KIY0</accession>
<keyword evidence="2" id="KW-1133">Transmembrane helix</keyword>
<dbReference type="Proteomes" id="UP001337723">
    <property type="component" value="Chromosome"/>
</dbReference>
<keyword evidence="4" id="KW-1185">Reference proteome</keyword>
<feature type="compositionally biased region" description="Basic and acidic residues" evidence="1">
    <location>
        <begin position="1"/>
        <end position="11"/>
    </location>
</feature>
<feature type="region of interest" description="Disordered" evidence="1">
    <location>
        <begin position="1"/>
        <end position="23"/>
    </location>
</feature>
<dbReference type="Pfam" id="PF14333">
    <property type="entry name" value="DUF4389"/>
    <property type="match status" value="1"/>
</dbReference>
<keyword evidence="2" id="KW-0812">Transmembrane</keyword>
<evidence type="ECO:0000256" key="2">
    <source>
        <dbReference type="SAM" id="Phobius"/>
    </source>
</evidence>
<name>A0AA48KIY0_9RHOB</name>
<dbReference type="EMBL" id="AP027266">
    <property type="protein sequence ID" value="BDW86307.1"/>
    <property type="molecule type" value="Genomic_DNA"/>
</dbReference>
<reference evidence="3 4" key="1">
    <citation type="submission" date="2023-01" db="EMBL/GenBank/DDBJ databases">
        <title>Complete genome sequence of Roseicyclus marinus strain Dej080120_10.</title>
        <authorList>
            <person name="Ueki S."/>
            <person name="Maruyama F."/>
        </authorList>
    </citation>
    <scope>NUCLEOTIDE SEQUENCE [LARGE SCALE GENOMIC DNA]</scope>
    <source>
        <strain evidence="3 4">Dej080120_10</strain>
    </source>
</reference>
<gene>
    <name evidence="3" type="ORF">MACH21_24840</name>
</gene>
<protein>
    <recommendedName>
        <fullName evidence="5">DUF4389 domain-containing protein</fullName>
    </recommendedName>
</protein>
<evidence type="ECO:0000313" key="3">
    <source>
        <dbReference type="EMBL" id="BDW86307.1"/>
    </source>
</evidence>
<organism evidence="3 4">
    <name type="scientific">Roseicyclus marinus</name>
    <dbReference type="NCBI Taxonomy" id="2161673"/>
    <lineage>
        <taxon>Bacteria</taxon>
        <taxon>Pseudomonadati</taxon>
        <taxon>Pseudomonadota</taxon>
        <taxon>Alphaproteobacteria</taxon>
        <taxon>Rhodobacterales</taxon>
        <taxon>Roseobacteraceae</taxon>
        <taxon>Roseicyclus</taxon>
    </lineage>
</organism>
<keyword evidence="2" id="KW-0472">Membrane</keyword>
<evidence type="ECO:0000256" key="1">
    <source>
        <dbReference type="SAM" id="MobiDB-lite"/>
    </source>
</evidence>
<proteinExistence type="predicted"/>
<sequence length="102" mass="11473">MMDRNDDERIAGRLNGDQPESPRESMALRLVHMVIIAVMLSLGQTVLTLLTVVQFVVMLINTGERNQRLADFGTDLGIWMAKAARYQSAASDVKPWPWTDLD</sequence>
<dbReference type="AlphaFoldDB" id="A0AA48KIY0"/>
<dbReference type="InterPro" id="IPR025498">
    <property type="entry name" value="DUF4389"/>
</dbReference>
<evidence type="ECO:0008006" key="5">
    <source>
        <dbReference type="Google" id="ProtNLM"/>
    </source>
</evidence>
<feature type="transmembrane region" description="Helical" evidence="2">
    <location>
        <begin position="30"/>
        <end position="60"/>
    </location>
</feature>